<feature type="compositionally biased region" description="Gly residues" evidence="1">
    <location>
        <begin position="35"/>
        <end position="44"/>
    </location>
</feature>
<evidence type="ECO:0000256" key="1">
    <source>
        <dbReference type="SAM" id="MobiDB-lite"/>
    </source>
</evidence>
<dbReference type="EMBL" id="JAATIQ010000040">
    <property type="protein sequence ID" value="KAF4395356.1"/>
    <property type="molecule type" value="Genomic_DNA"/>
</dbReference>
<feature type="region of interest" description="Disordered" evidence="1">
    <location>
        <begin position="16"/>
        <end position="69"/>
    </location>
</feature>
<evidence type="ECO:0000313" key="2">
    <source>
        <dbReference type="EMBL" id="KAF4360776.1"/>
    </source>
</evidence>
<dbReference type="EMBL" id="JAATIP010000198">
    <property type="protein sequence ID" value="KAF4360776.1"/>
    <property type="molecule type" value="Genomic_DNA"/>
</dbReference>
<feature type="non-terminal residue" evidence="2">
    <location>
        <position position="113"/>
    </location>
</feature>
<name>A0A7J6ER44_CANSA</name>
<proteinExistence type="predicted"/>
<reference evidence="4 5" key="1">
    <citation type="journal article" date="2020" name="bioRxiv">
        <title>Sequence and annotation of 42 cannabis genomes reveals extensive copy number variation in cannabinoid synthesis and pathogen resistance genes.</title>
        <authorList>
            <person name="Mckernan K.J."/>
            <person name="Helbert Y."/>
            <person name="Kane L.T."/>
            <person name="Ebling H."/>
            <person name="Zhang L."/>
            <person name="Liu B."/>
            <person name="Eaton Z."/>
            <person name="Mclaughlin S."/>
            <person name="Kingan S."/>
            <person name="Baybayan P."/>
            <person name="Concepcion G."/>
            <person name="Jordan M."/>
            <person name="Riva A."/>
            <person name="Barbazuk W."/>
            <person name="Harkins T."/>
        </authorList>
    </citation>
    <scope>NUCLEOTIDE SEQUENCE [LARGE SCALE GENOMIC DNA]</scope>
    <source>
        <strain evidence="4 5">cv. Jamaican Lion 4</strain>
        <strain evidence="3">Father</strain>
        <strain evidence="2">Mother</strain>
        <tissue evidence="2">Leaf</tissue>
    </source>
</reference>
<protein>
    <submittedName>
        <fullName evidence="2">Uncharacterized protein</fullName>
    </submittedName>
</protein>
<dbReference type="Proteomes" id="UP000525078">
    <property type="component" value="Unassembled WGS sequence"/>
</dbReference>
<evidence type="ECO:0000313" key="5">
    <source>
        <dbReference type="Proteomes" id="UP000583929"/>
    </source>
</evidence>
<dbReference type="Proteomes" id="UP000583929">
    <property type="component" value="Unassembled WGS sequence"/>
</dbReference>
<sequence>RPEKLLKTVPLHRSSFLRRRSRRSSSPEESKPVDDGGGGIGIGIGVSLSRRRSTHTEGSFPATEVDDRRSSRATCGALCDAALSCEELESLKSSHGFELQSLHLQVLFQHQSY</sequence>
<accession>A0A7J6ER44</accession>
<organism evidence="2 4">
    <name type="scientific">Cannabis sativa</name>
    <name type="common">Hemp</name>
    <name type="synonym">Marijuana</name>
    <dbReference type="NCBI Taxonomy" id="3483"/>
    <lineage>
        <taxon>Eukaryota</taxon>
        <taxon>Viridiplantae</taxon>
        <taxon>Streptophyta</taxon>
        <taxon>Embryophyta</taxon>
        <taxon>Tracheophyta</taxon>
        <taxon>Spermatophyta</taxon>
        <taxon>Magnoliopsida</taxon>
        <taxon>eudicotyledons</taxon>
        <taxon>Gunneridae</taxon>
        <taxon>Pentapetalae</taxon>
        <taxon>rosids</taxon>
        <taxon>fabids</taxon>
        <taxon>Rosales</taxon>
        <taxon>Cannabaceae</taxon>
        <taxon>Cannabis</taxon>
    </lineage>
</organism>
<evidence type="ECO:0000313" key="3">
    <source>
        <dbReference type="EMBL" id="KAF4395356.1"/>
    </source>
</evidence>
<gene>
    <name evidence="2" type="ORF">F8388_015099</name>
    <name evidence="3" type="ORF">G4B88_010820</name>
</gene>
<dbReference type="AlphaFoldDB" id="A0A7J6ER44"/>
<keyword evidence="5" id="KW-1185">Reference proteome</keyword>
<evidence type="ECO:0000313" key="4">
    <source>
        <dbReference type="Proteomes" id="UP000525078"/>
    </source>
</evidence>
<feature type="compositionally biased region" description="Basic and acidic residues" evidence="1">
    <location>
        <begin position="25"/>
        <end position="34"/>
    </location>
</feature>
<comment type="caution">
    <text evidence="2">The sequence shown here is derived from an EMBL/GenBank/DDBJ whole genome shotgun (WGS) entry which is preliminary data.</text>
</comment>